<dbReference type="AlphaFoldDB" id="A0A3S4F4L2"/>
<evidence type="ECO:0000313" key="3">
    <source>
        <dbReference type="EMBL" id="QGH30974.1"/>
    </source>
</evidence>
<dbReference type="SUPFAM" id="SSF51556">
    <property type="entry name" value="Metallo-dependent hydrolases"/>
    <property type="match status" value="1"/>
</dbReference>
<dbReference type="InterPro" id="IPR006680">
    <property type="entry name" value="Amidohydro-rel"/>
</dbReference>
<dbReference type="GeneID" id="91973810"/>
<dbReference type="Gene3D" id="3.20.20.140">
    <property type="entry name" value="Metal-dependent hydrolases"/>
    <property type="match status" value="1"/>
</dbReference>
<dbReference type="EMBL" id="CP045845">
    <property type="protein sequence ID" value="QGH30974.1"/>
    <property type="molecule type" value="Genomic_DNA"/>
</dbReference>
<keyword evidence="5" id="KW-1185">Reference proteome</keyword>
<dbReference type="PANTHER" id="PTHR35563:SF2">
    <property type="entry name" value="BARREL METAL-DEPENDENT HYDROLASE, PUTATIVE (AFU_ORTHOLOGUE AFUA_1G16240)-RELATED"/>
    <property type="match status" value="1"/>
</dbReference>
<dbReference type="RefSeq" id="WP_062775160.1">
    <property type="nucleotide sequence ID" value="NZ_CP045843.1"/>
</dbReference>
<feature type="chain" id="PRO_5044600487" evidence="1">
    <location>
        <begin position="26"/>
        <end position="302"/>
    </location>
</feature>
<name>A0A3S4F4L2_KLUIN</name>
<evidence type="ECO:0000313" key="5">
    <source>
        <dbReference type="Proteomes" id="UP000344450"/>
    </source>
</evidence>
<dbReference type="PROSITE" id="PS51318">
    <property type="entry name" value="TAT"/>
    <property type="match status" value="1"/>
</dbReference>
<evidence type="ECO:0000313" key="4">
    <source>
        <dbReference type="EMBL" id="WGL55147.1"/>
    </source>
</evidence>
<dbReference type="OrthoDB" id="9787654at2"/>
<organism evidence="4 6">
    <name type="scientific">Kluyvera intermedia</name>
    <name type="common">Enterobacter intermedius</name>
    <dbReference type="NCBI Taxonomy" id="61648"/>
    <lineage>
        <taxon>Bacteria</taxon>
        <taxon>Pseudomonadati</taxon>
        <taxon>Pseudomonadota</taxon>
        <taxon>Gammaproteobacteria</taxon>
        <taxon>Enterobacterales</taxon>
        <taxon>Enterobacteriaceae</taxon>
        <taxon>Kluyvera</taxon>
    </lineage>
</organism>
<proteinExistence type="predicted"/>
<dbReference type="InterPro" id="IPR006311">
    <property type="entry name" value="TAT_signal"/>
</dbReference>
<feature type="signal peptide" evidence="1">
    <location>
        <begin position="1"/>
        <end position="25"/>
    </location>
</feature>
<dbReference type="EMBL" id="CP123488">
    <property type="protein sequence ID" value="WGL55147.1"/>
    <property type="molecule type" value="Genomic_DNA"/>
</dbReference>
<dbReference type="Proteomes" id="UP001177527">
    <property type="component" value="Chromosome"/>
</dbReference>
<sequence length="302" mass="34552">MLSRRQFLAASTALPLACALRPAFAAIPSPLMIDSHVHVWKTDPRYPYAKDRKTPPQDFTAEMLLDLMAANGVARTVIVQVIHYRWDNRYLADVLRQYPDKFQGICRVNPEDPAAPEHLARLTTEDGFRGVRLSPSDKADGDWIRGPLMKLLWRQAADLKVPMTILAAPSRMPDLITWIEQNPELTVVIDHMADSPLNQPDELNKLLALARYPHVYVKISHMWSLSQQPYPYSDAARQVKQVFDAFGPQRLMWGTDWPICLNKLSYAQAVALYRDHLAWLSPQDRQQILYKTVQDIWPFGVA</sequence>
<dbReference type="InterPro" id="IPR052358">
    <property type="entry name" value="Aro_Compnd_Degr_Hydrolases"/>
</dbReference>
<protein>
    <submittedName>
        <fullName evidence="4">Amidohydrolase family protein</fullName>
    </submittedName>
</protein>
<evidence type="ECO:0000259" key="2">
    <source>
        <dbReference type="Pfam" id="PF04909"/>
    </source>
</evidence>
<dbReference type="PANTHER" id="PTHR35563">
    <property type="entry name" value="BARREL METAL-DEPENDENT HYDROLASE, PUTATIVE (AFU_ORTHOLOGUE AFUA_1G16240)-RELATED"/>
    <property type="match status" value="1"/>
</dbReference>
<accession>A0A3S4F4L2</accession>
<evidence type="ECO:0000256" key="1">
    <source>
        <dbReference type="SAM" id="SignalP"/>
    </source>
</evidence>
<reference evidence="3 5" key="1">
    <citation type="submission" date="2019-10" db="EMBL/GenBank/DDBJ databases">
        <title>Complete genome sequencing of drug resistant plasmids in Kluyvera intermedia.</title>
        <authorList>
            <person name="Ke C."/>
            <person name="Jian S."/>
        </authorList>
    </citation>
    <scope>NUCLEOTIDE SEQUENCE [LARGE SCALE GENOMIC DNA]</scope>
    <source>
        <strain evidence="3 5">N2-1</strain>
    </source>
</reference>
<gene>
    <name evidence="3" type="ORF">GHC21_15415</name>
    <name evidence="4" type="ORF">QBD33_16060</name>
</gene>
<feature type="domain" description="Amidohydrolase-related" evidence="2">
    <location>
        <begin position="33"/>
        <end position="294"/>
    </location>
</feature>
<evidence type="ECO:0000313" key="6">
    <source>
        <dbReference type="Proteomes" id="UP001177527"/>
    </source>
</evidence>
<dbReference type="GO" id="GO:0016787">
    <property type="term" value="F:hydrolase activity"/>
    <property type="evidence" value="ECO:0007669"/>
    <property type="project" value="InterPro"/>
</dbReference>
<keyword evidence="1" id="KW-0732">Signal</keyword>
<dbReference type="Pfam" id="PF04909">
    <property type="entry name" value="Amidohydro_2"/>
    <property type="match status" value="1"/>
</dbReference>
<dbReference type="Proteomes" id="UP000344450">
    <property type="component" value="Chromosome"/>
</dbReference>
<reference evidence="4" key="2">
    <citation type="submission" date="2023-04" db="EMBL/GenBank/DDBJ databases">
        <title>APH(3)-Id, a novel chromosomal aminoglycoside phosphotransferase, identified from an environmental isolate of Kluyvera intermedia DW18.</title>
        <authorList>
            <person name="Sha Y."/>
        </authorList>
    </citation>
    <scope>NUCLEOTIDE SEQUENCE</scope>
    <source>
        <strain evidence="4">DW18</strain>
    </source>
</reference>
<dbReference type="InterPro" id="IPR032466">
    <property type="entry name" value="Metal_Hydrolase"/>
</dbReference>